<name>A0A1C3P7K7_9ACTN</name>
<reference evidence="3" key="1">
    <citation type="submission" date="2016-02" db="EMBL/GenBank/DDBJ databases">
        <authorList>
            <person name="Wibberg D."/>
        </authorList>
    </citation>
    <scope>NUCLEOTIDE SEQUENCE [LARGE SCALE GENOMIC DNA]</scope>
</reference>
<dbReference type="PANTHER" id="PTHR43135">
    <property type="entry name" value="ALPHA-D-RIBOSE 1-METHYLPHOSPHONATE 5-TRIPHOSPHATE DIPHOSPHATASE"/>
    <property type="match status" value="1"/>
</dbReference>
<organism evidence="2 3">
    <name type="scientific">Candidatus Protofrankia californiensis</name>
    <dbReference type="NCBI Taxonomy" id="1839754"/>
    <lineage>
        <taxon>Bacteria</taxon>
        <taxon>Bacillati</taxon>
        <taxon>Actinomycetota</taxon>
        <taxon>Actinomycetes</taxon>
        <taxon>Frankiales</taxon>
        <taxon>Frankiaceae</taxon>
        <taxon>Protofrankia</taxon>
    </lineage>
</organism>
<proteinExistence type="predicted"/>
<evidence type="ECO:0000313" key="3">
    <source>
        <dbReference type="Proteomes" id="UP000199013"/>
    </source>
</evidence>
<feature type="domain" description="Amidohydrolase-related" evidence="1">
    <location>
        <begin position="52"/>
        <end position="209"/>
    </location>
</feature>
<dbReference type="EMBL" id="FLUV01001933">
    <property type="protein sequence ID" value="SBW25648.1"/>
    <property type="molecule type" value="Genomic_DNA"/>
</dbReference>
<dbReference type="InterPro" id="IPR032466">
    <property type="entry name" value="Metal_Hydrolase"/>
</dbReference>
<dbReference type="SUPFAM" id="SSF51556">
    <property type="entry name" value="Metallo-dependent hydrolases"/>
    <property type="match status" value="1"/>
</dbReference>
<keyword evidence="3" id="KW-1185">Reference proteome</keyword>
<dbReference type="AlphaFoldDB" id="A0A1C3P7K7"/>
<dbReference type="InterPro" id="IPR051781">
    <property type="entry name" value="Metallo-dep_Hydrolase"/>
</dbReference>
<dbReference type="PANTHER" id="PTHR43135:SF3">
    <property type="entry name" value="ALPHA-D-RIBOSE 1-METHYLPHOSPHONATE 5-TRIPHOSPHATE DIPHOSPHATASE"/>
    <property type="match status" value="1"/>
</dbReference>
<dbReference type="Gene3D" id="3.20.20.140">
    <property type="entry name" value="Metal-dependent hydrolases"/>
    <property type="match status" value="1"/>
</dbReference>
<evidence type="ECO:0000313" key="2">
    <source>
        <dbReference type="EMBL" id="SBW25648.1"/>
    </source>
</evidence>
<dbReference type="GO" id="GO:0016787">
    <property type="term" value="F:hydrolase activity"/>
    <property type="evidence" value="ECO:0007669"/>
    <property type="project" value="UniProtKB-KW"/>
</dbReference>
<evidence type="ECO:0000259" key="1">
    <source>
        <dbReference type="Pfam" id="PF01979"/>
    </source>
</evidence>
<gene>
    <name evidence="2" type="ORF">FDG2_4634</name>
</gene>
<dbReference type="Proteomes" id="UP000199013">
    <property type="component" value="Unassembled WGS sequence"/>
</dbReference>
<dbReference type="Pfam" id="PF01979">
    <property type="entry name" value="Amidohydro_1"/>
    <property type="match status" value="1"/>
</dbReference>
<protein>
    <submittedName>
        <fullName evidence="2">Amidohydrolase</fullName>
    </submittedName>
</protein>
<accession>A0A1C3P7K7</accession>
<keyword evidence="2" id="KW-0378">Hydrolase</keyword>
<sequence>MVAVESPAAARGLVAGLVADGVDLIKVYVGDAATAADTGGRGGRSDWLPLRQAELAVMVEAAHAAGLPVTAHALSVAAVEMALRAGVDELAHVPVEPLPPRTVDRIAAAGVPVISTLQSHAGLGPAPGRNAALLHRAGVALVYGTDAGGTGSRPPGVDPRELDRLAYAGLGRLGALRAATSAAARAAGLDGRRPSGRIEVGAHAAVVGLPMDPLVEPAAWRHPTVVVNGQRVITS</sequence>
<dbReference type="InterPro" id="IPR006680">
    <property type="entry name" value="Amidohydro-rel"/>
</dbReference>